<keyword evidence="2" id="KW-1185">Reference proteome</keyword>
<dbReference type="AlphaFoldDB" id="A0A0N0GP81"/>
<reference evidence="1 2" key="1">
    <citation type="submission" date="2015-07" db="EMBL/GenBank/DDBJ databases">
        <title>Draft genome sequence of the Amantichitinum ursilacus IGB-41, a new chitin-degrading bacterium.</title>
        <authorList>
            <person name="Kirstahler P."/>
            <person name="Guenther M."/>
            <person name="Grumaz C."/>
            <person name="Rupp S."/>
            <person name="Zibek S."/>
            <person name="Sohn K."/>
        </authorList>
    </citation>
    <scope>NUCLEOTIDE SEQUENCE [LARGE SCALE GENOMIC DNA]</scope>
    <source>
        <strain evidence="1 2">IGB-41</strain>
    </source>
</reference>
<dbReference type="Proteomes" id="UP000037939">
    <property type="component" value="Unassembled WGS sequence"/>
</dbReference>
<organism evidence="1 2">
    <name type="scientific">Amantichitinum ursilacus</name>
    <dbReference type="NCBI Taxonomy" id="857265"/>
    <lineage>
        <taxon>Bacteria</taxon>
        <taxon>Pseudomonadati</taxon>
        <taxon>Pseudomonadota</taxon>
        <taxon>Betaproteobacteria</taxon>
        <taxon>Neisseriales</taxon>
        <taxon>Chitinibacteraceae</taxon>
        <taxon>Amantichitinum</taxon>
    </lineage>
</organism>
<protein>
    <submittedName>
        <fullName evidence="1">Uncharacterized protein</fullName>
    </submittedName>
</protein>
<dbReference type="EMBL" id="LAQT01000006">
    <property type="protein sequence ID" value="KPC53507.1"/>
    <property type="molecule type" value="Genomic_DNA"/>
</dbReference>
<dbReference type="RefSeq" id="WP_053937328.1">
    <property type="nucleotide sequence ID" value="NZ_LAQT01000006.1"/>
</dbReference>
<name>A0A0N0GP81_9NEIS</name>
<accession>A0A0N0GP81</accession>
<gene>
    <name evidence="1" type="ORF">WG78_08300</name>
</gene>
<sequence>MIGLPLHTFALFTPAQARALTPALPAAQRTSTPPTRGRRFWRDTMSYLHEPDAVVGADGWVHRRQVVRF</sequence>
<comment type="caution">
    <text evidence="1">The sequence shown here is derived from an EMBL/GenBank/DDBJ whole genome shotgun (WGS) entry which is preliminary data.</text>
</comment>
<evidence type="ECO:0000313" key="1">
    <source>
        <dbReference type="EMBL" id="KPC53507.1"/>
    </source>
</evidence>
<dbReference type="STRING" id="857265.WG78_08300"/>
<proteinExistence type="predicted"/>
<evidence type="ECO:0000313" key="2">
    <source>
        <dbReference type="Proteomes" id="UP000037939"/>
    </source>
</evidence>